<dbReference type="OrthoDB" id="5525128at2"/>
<evidence type="ECO:0000256" key="1">
    <source>
        <dbReference type="SAM" id="Phobius"/>
    </source>
</evidence>
<evidence type="ECO:0000313" key="3">
    <source>
        <dbReference type="Proteomes" id="UP000199372"/>
    </source>
</evidence>
<accession>A0A1H8JE68</accession>
<dbReference type="RefSeq" id="WP_091846035.1">
    <property type="nucleotide sequence ID" value="NZ_FOCM01000006.1"/>
</dbReference>
<sequence length="65" mass="6768">MKLFKLAKTFRNDEDGAVTVDWVVLTAAIVGLGIAVLSSVTSGTKTVTQAVSSHLNGTTVTTTFP</sequence>
<keyword evidence="1" id="KW-0472">Membrane</keyword>
<protein>
    <recommendedName>
        <fullName evidence="4">Flp pilus assembly protein, pilin Flp</fullName>
    </recommendedName>
</protein>
<name>A0A1H8JE68_9RHOB</name>
<keyword evidence="1" id="KW-1133">Transmembrane helix</keyword>
<reference evidence="3" key="1">
    <citation type="submission" date="2016-10" db="EMBL/GenBank/DDBJ databases">
        <authorList>
            <person name="Varghese N."/>
            <person name="Submissions S."/>
        </authorList>
    </citation>
    <scope>NUCLEOTIDE SEQUENCE [LARGE SCALE GENOMIC DNA]</scope>
    <source>
        <strain evidence="3">DSM 26893</strain>
    </source>
</reference>
<evidence type="ECO:0000313" key="2">
    <source>
        <dbReference type="EMBL" id="SEN79029.1"/>
    </source>
</evidence>
<keyword evidence="1" id="KW-0812">Transmembrane</keyword>
<proteinExistence type="predicted"/>
<dbReference type="AlphaFoldDB" id="A0A1H8JE68"/>
<feature type="transmembrane region" description="Helical" evidence="1">
    <location>
        <begin position="20"/>
        <end position="40"/>
    </location>
</feature>
<dbReference type="EMBL" id="FOCM01000006">
    <property type="protein sequence ID" value="SEN79029.1"/>
    <property type="molecule type" value="Genomic_DNA"/>
</dbReference>
<dbReference type="Proteomes" id="UP000199372">
    <property type="component" value="Unassembled WGS sequence"/>
</dbReference>
<keyword evidence="3" id="KW-1185">Reference proteome</keyword>
<organism evidence="2 3">
    <name type="scientific">Palleronia pelagia</name>
    <dbReference type="NCBI Taxonomy" id="387096"/>
    <lineage>
        <taxon>Bacteria</taxon>
        <taxon>Pseudomonadati</taxon>
        <taxon>Pseudomonadota</taxon>
        <taxon>Alphaproteobacteria</taxon>
        <taxon>Rhodobacterales</taxon>
        <taxon>Roseobacteraceae</taxon>
        <taxon>Palleronia</taxon>
    </lineage>
</organism>
<evidence type="ECO:0008006" key="4">
    <source>
        <dbReference type="Google" id="ProtNLM"/>
    </source>
</evidence>
<gene>
    <name evidence="2" type="ORF">SAMN04488011_106182</name>
</gene>